<dbReference type="Proteomes" id="UP000335636">
    <property type="component" value="Unassembled WGS sequence"/>
</dbReference>
<dbReference type="EMBL" id="CABDUW010000018">
    <property type="protein sequence ID" value="VTJ52437.1"/>
    <property type="molecule type" value="Genomic_DNA"/>
</dbReference>
<evidence type="ECO:0000313" key="2">
    <source>
        <dbReference type="Proteomes" id="UP000335636"/>
    </source>
</evidence>
<dbReference type="AlphaFoldDB" id="A0A5E4A5B4"/>
<reference evidence="1" key="1">
    <citation type="submission" date="2019-04" db="EMBL/GenBank/DDBJ databases">
        <authorList>
            <person name="Alioto T."/>
            <person name="Alioto T."/>
        </authorList>
    </citation>
    <scope>NUCLEOTIDE SEQUENCE [LARGE SCALE GENOMIC DNA]</scope>
</reference>
<evidence type="ECO:0000313" key="1">
    <source>
        <dbReference type="EMBL" id="VTJ52437.1"/>
    </source>
</evidence>
<sequence length="266" mass="30469">MFHSDTLSVILGHRQYKKNFEATWAEESAGGTPTKRPVPCTRTPVTQTLSPTKPYETVVGAFTLYCLLVSSSDTLSRLPYNTRPFPLIETTSDKTACQTGRRSSSVESYLNAFPFGDDDSTVYRFRQILRGTRRNGRGPRCPQNPQEACRVSRLKVPRGEHRVVGVLSCPWVETSGSTRDRPRSTWESWLRPRPTRTLKKHFFCVTSSSHNLRDSSRCSSGWSLRWYRVVPESLVLRGTHYTKGFPSTFSEIFLRINQHRQMYHVS</sequence>
<organism evidence="1 2">
    <name type="scientific">Marmota monax</name>
    <name type="common">Woodchuck</name>
    <dbReference type="NCBI Taxonomy" id="9995"/>
    <lineage>
        <taxon>Eukaryota</taxon>
        <taxon>Metazoa</taxon>
        <taxon>Chordata</taxon>
        <taxon>Craniata</taxon>
        <taxon>Vertebrata</taxon>
        <taxon>Euteleostomi</taxon>
        <taxon>Mammalia</taxon>
        <taxon>Eutheria</taxon>
        <taxon>Euarchontoglires</taxon>
        <taxon>Glires</taxon>
        <taxon>Rodentia</taxon>
        <taxon>Sciuromorpha</taxon>
        <taxon>Sciuridae</taxon>
        <taxon>Xerinae</taxon>
        <taxon>Marmotini</taxon>
        <taxon>Marmota</taxon>
    </lineage>
</organism>
<proteinExistence type="predicted"/>
<gene>
    <name evidence="1" type="ORF">MONAX_5E033295</name>
</gene>
<protein>
    <submittedName>
        <fullName evidence="1">Uncharacterized protein</fullName>
    </submittedName>
</protein>
<comment type="caution">
    <text evidence="1">The sequence shown here is derived from an EMBL/GenBank/DDBJ whole genome shotgun (WGS) entry which is preliminary data.</text>
</comment>
<name>A0A5E4A5B4_MARMO</name>
<accession>A0A5E4A5B4</accession>
<keyword evidence="2" id="KW-1185">Reference proteome</keyword>